<feature type="region of interest" description="Disordered" evidence="4">
    <location>
        <begin position="189"/>
        <end position="300"/>
    </location>
</feature>
<dbReference type="Pfam" id="PF05903">
    <property type="entry name" value="Peptidase_C97"/>
    <property type="match status" value="1"/>
</dbReference>
<dbReference type="InterPro" id="IPR008580">
    <property type="entry name" value="PPPDE_dom"/>
</dbReference>
<dbReference type="AlphaFoldDB" id="A0A0P4W1K4"/>
<feature type="compositionally biased region" description="Basic residues" evidence="4">
    <location>
        <begin position="228"/>
        <end position="241"/>
    </location>
</feature>
<evidence type="ECO:0000256" key="1">
    <source>
        <dbReference type="ARBA" id="ARBA00008140"/>
    </source>
</evidence>
<sequence length="300" mass="32983">MLEGLGTCRLPFSSCLGPAVTDEGEDIAAYVNMARQPVIVNVYDMYWINEYTSSIGLGVFHSGVEIYGTEFAYGGHPFPFSGVFEITPRDAEDLGDQFKFKQSIHLGYTDFTEDDTKRIVAELGKEFRGDRYHLMNKNCNHFSSALTQILVGKEIPTWVNRLAYVSSCVPFLQRCLPREWLTPVALQQSIDHTSPPPESPLDPTIDPALDSTLPSPTDSGSGGCSAACHHRHHHHHRHRRNSPQPRFGRAAAGTSHLNSHTTSHSTSHLQSGGSRKGSQHQSSASASHSSPPPSHSRNSL</sequence>
<reference evidence="6" key="1">
    <citation type="submission" date="2015-09" db="EMBL/GenBank/DDBJ databases">
        <title>Scylla olivacea transcriptome.</title>
        <authorList>
            <person name="Ikhwanuddin M."/>
        </authorList>
    </citation>
    <scope>NUCLEOTIDE SEQUENCE</scope>
</reference>
<evidence type="ECO:0000313" key="6">
    <source>
        <dbReference type="EMBL" id="JAI58700.1"/>
    </source>
</evidence>
<comment type="similarity">
    <text evidence="1">Belongs to the DeSI family.</text>
</comment>
<dbReference type="EMBL" id="GDRN01099818">
    <property type="protein sequence ID" value="JAI58700.1"/>
    <property type="molecule type" value="Transcribed_RNA"/>
</dbReference>
<dbReference type="PROSITE" id="PS51858">
    <property type="entry name" value="PPPDE"/>
    <property type="match status" value="1"/>
</dbReference>
<organism evidence="6">
    <name type="scientific">Scylla olivacea</name>
    <name type="common">Orange mud crab</name>
    <name type="synonym">Cancer olivacea</name>
    <dbReference type="NCBI Taxonomy" id="85551"/>
    <lineage>
        <taxon>Eukaryota</taxon>
        <taxon>Metazoa</taxon>
        <taxon>Ecdysozoa</taxon>
        <taxon>Arthropoda</taxon>
        <taxon>Crustacea</taxon>
        <taxon>Multicrustacea</taxon>
        <taxon>Malacostraca</taxon>
        <taxon>Eumalacostraca</taxon>
        <taxon>Eucarida</taxon>
        <taxon>Decapoda</taxon>
        <taxon>Pleocyemata</taxon>
        <taxon>Brachyura</taxon>
        <taxon>Eubrachyura</taxon>
        <taxon>Portunoidea</taxon>
        <taxon>Portunidae</taxon>
        <taxon>Portuninae</taxon>
        <taxon>Scylla</taxon>
    </lineage>
</organism>
<accession>A0A0P4W1K4</accession>
<evidence type="ECO:0000256" key="4">
    <source>
        <dbReference type="SAM" id="MobiDB-lite"/>
    </source>
</evidence>
<feature type="domain" description="PPPDE" evidence="5">
    <location>
        <begin position="36"/>
        <end position="180"/>
    </location>
</feature>
<dbReference type="Gene3D" id="3.90.1720.30">
    <property type="entry name" value="PPPDE domains"/>
    <property type="match status" value="1"/>
</dbReference>
<dbReference type="GO" id="GO:0006508">
    <property type="term" value="P:proteolysis"/>
    <property type="evidence" value="ECO:0007669"/>
    <property type="project" value="UniProtKB-KW"/>
</dbReference>
<dbReference type="SMART" id="SM01179">
    <property type="entry name" value="DUF862"/>
    <property type="match status" value="1"/>
</dbReference>
<dbReference type="GO" id="GO:0016579">
    <property type="term" value="P:protein deubiquitination"/>
    <property type="evidence" value="ECO:0007669"/>
    <property type="project" value="TreeGrafter"/>
</dbReference>
<keyword evidence="3" id="KW-0378">Hydrolase</keyword>
<keyword evidence="2" id="KW-0645">Protease</keyword>
<feature type="compositionally biased region" description="Low complexity" evidence="4">
    <location>
        <begin position="253"/>
        <end position="289"/>
    </location>
</feature>
<protein>
    <recommendedName>
        <fullName evidence="5">PPPDE domain-containing protein</fullName>
    </recommendedName>
</protein>
<dbReference type="GO" id="GO:0101005">
    <property type="term" value="F:deubiquitinase activity"/>
    <property type="evidence" value="ECO:0007669"/>
    <property type="project" value="TreeGrafter"/>
</dbReference>
<evidence type="ECO:0000256" key="3">
    <source>
        <dbReference type="ARBA" id="ARBA00022801"/>
    </source>
</evidence>
<dbReference type="PANTHER" id="PTHR12378:SF80">
    <property type="entry name" value="IP06716P-RELATED"/>
    <property type="match status" value="1"/>
</dbReference>
<proteinExistence type="inferred from homology"/>
<dbReference type="PANTHER" id="PTHR12378">
    <property type="entry name" value="DESUMOYLATING ISOPEPTIDASE"/>
    <property type="match status" value="1"/>
</dbReference>
<evidence type="ECO:0000259" key="5">
    <source>
        <dbReference type="PROSITE" id="PS51858"/>
    </source>
</evidence>
<dbReference type="InterPro" id="IPR042266">
    <property type="entry name" value="PPPDE_sf"/>
</dbReference>
<evidence type="ECO:0000256" key="2">
    <source>
        <dbReference type="ARBA" id="ARBA00022670"/>
    </source>
</evidence>
<name>A0A0P4W1K4_SCYOL</name>